<comment type="caution">
    <text evidence="10">The sequence shown here is derived from an EMBL/GenBank/DDBJ whole genome shotgun (WGS) entry which is preliminary data.</text>
</comment>
<reference evidence="10 11" key="1">
    <citation type="submission" date="2019-06" db="EMBL/GenBank/DDBJ databases">
        <title>Sequencing the genomes of 1000 actinobacteria strains.</title>
        <authorList>
            <person name="Klenk H.-P."/>
        </authorList>
    </citation>
    <scope>NUCLEOTIDE SEQUENCE [LARGE SCALE GENOMIC DNA]</scope>
    <source>
        <strain evidence="10 11">DSM 45301</strain>
    </source>
</reference>
<dbReference type="Gene3D" id="1.10.3720.10">
    <property type="entry name" value="MetI-like"/>
    <property type="match status" value="1"/>
</dbReference>
<feature type="domain" description="ABC transmembrane type-1" evidence="9">
    <location>
        <begin position="100"/>
        <end position="301"/>
    </location>
</feature>
<organism evidence="10 11">
    <name type="scientific">Pseudonocardia kunmingensis</name>
    <dbReference type="NCBI Taxonomy" id="630975"/>
    <lineage>
        <taxon>Bacteria</taxon>
        <taxon>Bacillati</taxon>
        <taxon>Actinomycetota</taxon>
        <taxon>Actinomycetes</taxon>
        <taxon>Pseudonocardiales</taxon>
        <taxon>Pseudonocardiaceae</taxon>
        <taxon>Pseudonocardia</taxon>
    </lineage>
</organism>
<keyword evidence="6 7" id="KW-0472">Membrane</keyword>
<feature type="transmembrane region" description="Helical" evidence="7">
    <location>
        <begin position="167"/>
        <end position="190"/>
    </location>
</feature>
<dbReference type="PROSITE" id="PS50928">
    <property type="entry name" value="ABC_TM1"/>
    <property type="match status" value="1"/>
</dbReference>
<evidence type="ECO:0000259" key="9">
    <source>
        <dbReference type="PROSITE" id="PS50928"/>
    </source>
</evidence>
<dbReference type="InterPro" id="IPR035906">
    <property type="entry name" value="MetI-like_sf"/>
</dbReference>
<keyword evidence="11" id="KW-1185">Reference proteome</keyword>
<keyword evidence="2 7" id="KW-0813">Transport</keyword>
<feature type="transmembrane region" description="Helical" evidence="7">
    <location>
        <begin position="99"/>
        <end position="124"/>
    </location>
</feature>
<evidence type="ECO:0000313" key="11">
    <source>
        <dbReference type="Proteomes" id="UP000315677"/>
    </source>
</evidence>
<feature type="transmembrane region" description="Helical" evidence="7">
    <location>
        <begin position="136"/>
        <end position="155"/>
    </location>
</feature>
<dbReference type="CDD" id="cd06261">
    <property type="entry name" value="TM_PBP2"/>
    <property type="match status" value="1"/>
</dbReference>
<sequence>MSAVQAEPADAGSDRTRRRRRRSPLIDGVPRPGPIETVIKAIVLGTACLLVVLPFLGIISTSLATPEQVVRAGGFVLIPEAIDLSAYRSIFTGGVVTRALLVSVFVTGVGTLISLTLTAMLGWALSRRGSIGNRQLLLLVLVTLLFSPGIIPSYLVVQQLGLLDSLWALIIPTAVSAFNVIVVRAFFVGLPQEVMDSARIDGAGEWQTFRHMGLPLAKPVLAVVGLFYGVGYWNAFFNAMLYISDSSKWPLQLVLRTYVVDGNQIGAQALGTDTALPPQTSLQMAILVISIVPVLIVYPFLQRHFAKGMLTGAVKG</sequence>
<dbReference type="Pfam" id="PF00528">
    <property type="entry name" value="BPD_transp_1"/>
    <property type="match status" value="1"/>
</dbReference>
<evidence type="ECO:0000256" key="4">
    <source>
        <dbReference type="ARBA" id="ARBA00022692"/>
    </source>
</evidence>
<comment type="subcellular location">
    <subcellularLocation>
        <location evidence="1 7">Cell membrane</location>
        <topology evidence="1 7">Multi-pass membrane protein</topology>
    </subcellularLocation>
</comment>
<proteinExistence type="inferred from homology"/>
<evidence type="ECO:0000256" key="7">
    <source>
        <dbReference type="RuleBase" id="RU363032"/>
    </source>
</evidence>
<evidence type="ECO:0000256" key="6">
    <source>
        <dbReference type="ARBA" id="ARBA00023136"/>
    </source>
</evidence>
<dbReference type="Proteomes" id="UP000315677">
    <property type="component" value="Unassembled WGS sequence"/>
</dbReference>
<protein>
    <submittedName>
        <fullName evidence="10">Carbohydrate ABC transporter membrane protein 2 (CUT1 family)</fullName>
    </submittedName>
</protein>
<evidence type="ECO:0000256" key="2">
    <source>
        <dbReference type="ARBA" id="ARBA00022448"/>
    </source>
</evidence>
<dbReference type="SUPFAM" id="SSF161098">
    <property type="entry name" value="MetI-like"/>
    <property type="match status" value="1"/>
</dbReference>
<comment type="similarity">
    <text evidence="7">Belongs to the binding-protein-dependent transport system permease family.</text>
</comment>
<evidence type="ECO:0000313" key="10">
    <source>
        <dbReference type="EMBL" id="TQM02894.1"/>
    </source>
</evidence>
<evidence type="ECO:0000256" key="1">
    <source>
        <dbReference type="ARBA" id="ARBA00004651"/>
    </source>
</evidence>
<evidence type="ECO:0000256" key="8">
    <source>
        <dbReference type="SAM" id="MobiDB-lite"/>
    </source>
</evidence>
<gene>
    <name evidence="10" type="ORF">FB558_7537</name>
</gene>
<accession>A0A543D0L3</accession>
<dbReference type="PANTHER" id="PTHR43744">
    <property type="entry name" value="ABC TRANSPORTER PERMEASE PROTEIN MG189-RELATED-RELATED"/>
    <property type="match status" value="1"/>
</dbReference>
<dbReference type="InterPro" id="IPR000515">
    <property type="entry name" value="MetI-like"/>
</dbReference>
<keyword evidence="5 7" id="KW-1133">Transmembrane helix</keyword>
<dbReference type="GO" id="GO:0055085">
    <property type="term" value="P:transmembrane transport"/>
    <property type="evidence" value="ECO:0007669"/>
    <property type="project" value="InterPro"/>
</dbReference>
<evidence type="ECO:0000256" key="3">
    <source>
        <dbReference type="ARBA" id="ARBA00022475"/>
    </source>
</evidence>
<name>A0A543D0L3_9PSEU</name>
<dbReference type="OrthoDB" id="9810086at2"/>
<feature type="region of interest" description="Disordered" evidence="8">
    <location>
        <begin position="1"/>
        <end position="28"/>
    </location>
</feature>
<dbReference type="EMBL" id="VFPA01000006">
    <property type="protein sequence ID" value="TQM02894.1"/>
    <property type="molecule type" value="Genomic_DNA"/>
</dbReference>
<feature type="transmembrane region" description="Helical" evidence="7">
    <location>
        <begin position="41"/>
        <end position="64"/>
    </location>
</feature>
<dbReference type="AlphaFoldDB" id="A0A543D0L3"/>
<dbReference type="GO" id="GO:0005886">
    <property type="term" value="C:plasma membrane"/>
    <property type="evidence" value="ECO:0007669"/>
    <property type="project" value="UniProtKB-SubCell"/>
</dbReference>
<keyword evidence="4 7" id="KW-0812">Transmembrane</keyword>
<dbReference type="RefSeq" id="WP_142062438.1">
    <property type="nucleotide sequence ID" value="NZ_VFPA01000006.1"/>
</dbReference>
<dbReference type="PANTHER" id="PTHR43744:SF9">
    <property type="entry name" value="POLYGALACTURONAN_RHAMNOGALACTURONAN TRANSPORT SYSTEM PERMEASE PROTEIN YTCP"/>
    <property type="match status" value="1"/>
</dbReference>
<evidence type="ECO:0000256" key="5">
    <source>
        <dbReference type="ARBA" id="ARBA00022989"/>
    </source>
</evidence>
<feature type="transmembrane region" description="Helical" evidence="7">
    <location>
        <begin position="282"/>
        <end position="301"/>
    </location>
</feature>
<keyword evidence="3" id="KW-1003">Cell membrane</keyword>
<feature type="transmembrane region" description="Helical" evidence="7">
    <location>
        <begin position="220"/>
        <end position="243"/>
    </location>
</feature>